<dbReference type="InterPro" id="IPR058548">
    <property type="entry name" value="MlaB-like_STAS"/>
</dbReference>
<protein>
    <submittedName>
        <fullName evidence="2">Anti-anti-sigma factor</fullName>
    </submittedName>
</protein>
<evidence type="ECO:0000313" key="2">
    <source>
        <dbReference type="EMBL" id="MBB6438310.1"/>
    </source>
</evidence>
<organism evidence="2 3">
    <name type="scientific">Streptomyces candidus</name>
    <dbReference type="NCBI Taxonomy" id="67283"/>
    <lineage>
        <taxon>Bacteria</taxon>
        <taxon>Bacillati</taxon>
        <taxon>Actinomycetota</taxon>
        <taxon>Actinomycetes</taxon>
        <taxon>Kitasatosporales</taxon>
        <taxon>Streptomycetaceae</taxon>
        <taxon>Streptomyces</taxon>
    </lineage>
</organism>
<dbReference type="CDD" id="cd07043">
    <property type="entry name" value="STAS_anti-anti-sigma_factors"/>
    <property type="match status" value="1"/>
</dbReference>
<dbReference type="EMBL" id="JACHEM010000013">
    <property type="protein sequence ID" value="MBB6438310.1"/>
    <property type="molecule type" value="Genomic_DNA"/>
</dbReference>
<dbReference type="Proteomes" id="UP000540423">
    <property type="component" value="Unassembled WGS sequence"/>
</dbReference>
<proteinExistence type="predicted"/>
<dbReference type="InterPro" id="IPR002645">
    <property type="entry name" value="STAS_dom"/>
</dbReference>
<sequence length="112" mass="12425">MEPLVRTAELRVIRLYQPHGLRVEGVVDVHGHRHLSEALEAVAQTAGDVHLDLSGLEFLDLGGLRLLMDFARSRPEGRQVELAGLAPHLRQVITLVGWDETPGLRLRARRAG</sequence>
<dbReference type="Gene3D" id="3.30.750.24">
    <property type="entry name" value="STAS domain"/>
    <property type="match status" value="1"/>
</dbReference>
<dbReference type="PROSITE" id="PS50801">
    <property type="entry name" value="STAS"/>
    <property type="match status" value="1"/>
</dbReference>
<comment type="caution">
    <text evidence="2">The sequence shown here is derived from an EMBL/GenBank/DDBJ whole genome shotgun (WGS) entry which is preliminary data.</text>
</comment>
<feature type="domain" description="STAS" evidence="1">
    <location>
        <begin position="21"/>
        <end position="112"/>
    </location>
</feature>
<dbReference type="Pfam" id="PF13466">
    <property type="entry name" value="STAS_2"/>
    <property type="match status" value="1"/>
</dbReference>
<evidence type="ECO:0000313" key="3">
    <source>
        <dbReference type="Proteomes" id="UP000540423"/>
    </source>
</evidence>
<accession>A0A7X0HII4</accession>
<dbReference type="InterPro" id="IPR036513">
    <property type="entry name" value="STAS_dom_sf"/>
</dbReference>
<name>A0A7X0HII4_9ACTN</name>
<dbReference type="AlphaFoldDB" id="A0A7X0HII4"/>
<dbReference type="SUPFAM" id="SSF52091">
    <property type="entry name" value="SpoIIaa-like"/>
    <property type="match status" value="1"/>
</dbReference>
<evidence type="ECO:0000259" key="1">
    <source>
        <dbReference type="PROSITE" id="PS50801"/>
    </source>
</evidence>
<reference evidence="2 3" key="1">
    <citation type="submission" date="2020-08" db="EMBL/GenBank/DDBJ databases">
        <title>Genomic Encyclopedia of Type Strains, Phase IV (KMG-IV): sequencing the most valuable type-strain genomes for metagenomic binning, comparative biology and taxonomic classification.</title>
        <authorList>
            <person name="Goeker M."/>
        </authorList>
    </citation>
    <scope>NUCLEOTIDE SEQUENCE [LARGE SCALE GENOMIC DNA]</scope>
    <source>
        <strain evidence="2 3">DSM 40141</strain>
    </source>
</reference>
<keyword evidence="3" id="KW-1185">Reference proteome</keyword>
<dbReference type="RefSeq" id="WP_185034346.1">
    <property type="nucleotide sequence ID" value="NZ_BNBN01000011.1"/>
</dbReference>
<gene>
    <name evidence="2" type="ORF">HNQ79_004817</name>
</gene>